<gene>
    <name evidence="3" type="ORF">FHS23_003029</name>
</gene>
<dbReference type="EMBL" id="JACHWU010000003">
    <property type="protein sequence ID" value="MBB3052000.1"/>
    <property type="molecule type" value="Genomic_DNA"/>
</dbReference>
<keyword evidence="1" id="KW-0238">DNA-binding</keyword>
<comment type="caution">
    <text evidence="3">The sequence shown here is derived from an EMBL/GenBank/DDBJ whole genome shotgun (WGS) entry which is preliminary data.</text>
</comment>
<name>A0A839S4Q3_9PSEU</name>
<dbReference type="GO" id="GO:0003677">
    <property type="term" value="F:DNA binding"/>
    <property type="evidence" value="ECO:0007669"/>
    <property type="project" value="UniProtKB-KW"/>
</dbReference>
<evidence type="ECO:0000313" key="4">
    <source>
        <dbReference type="Proteomes" id="UP000550714"/>
    </source>
</evidence>
<feature type="region of interest" description="Disordered" evidence="2">
    <location>
        <begin position="158"/>
        <end position="194"/>
    </location>
</feature>
<feature type="compositionally biased region" description="Low complexity" evidence="2">
    <location>
        <begin position="165"/>
        <end position="178"/>
    </location>
</feature>
<evidence type="ECO:0000313" key="3">
    <source>
        <dbReference type="EMBL" id="MBB3052000.1"/>
    </source>
</evidence>
<sequence>MVADLLRDSCDGTRARGTIERRGNSLRIKVYAGVDPLTGKRLYLRESTTDEAEAERILTRLLNEVDEQRNGKTQATLQRTFEEWLQIHEVDESPRELYEGFLAHHIGPLIGDEPVARITPRTLEQFYAELRRCRAHCDGQPGRVDHRTTYPHGVPRREAQADCPAAGRRAVRRTTTSRPDAKSRSARRMSADRCRRRRARRSISRCAARWARLSGGSGSRASRGAGGGASAGCRVLREVTQPWVRSAPNGVGRRAWIRRFWLIVGMCGASV</sequence>
<feature type="compositionally biased region" description="Basic and acidic residues" evidence="2">
    <location>
        <begin position="179"/>
        <end position="193"/>
    </location>
</feature>
<evidence type="ECO:0000256" key="1">
    <source>
        <dbReference type="ARBA" id="ARBA00023125"/>
    </source>
</evidence>
<accession>A0A839S4Q3</accession>
<dbReference type="Proteomes" id="UP000550714">
    <property type="component" value="Unassembled WGS sequence"/>
</dbReference>
<dbReference type="InterPro" id="IPR010998">
    <property type="entry name" value="Integrase_recombinase_N"/>
</dbReference>
<evidence type="ECO:0000256" key="2">
    <source>
        <dbReference type="SAM" id="MobiDB-lite"/>
    </source>
</evidence>
<dbReference type="Gene3D" id="1.10.150.130">
    <property type="match status" value="1"/>
</dbReference>
<proteinExistence type="predicted"/>
<keyword evidence="4" id="KW-1185">Reference proteome</keyword>
<reference evidence="3 4" key="1">
    <citation type="submission" date="2020-08" db="EMBL/GenBank/DDBJ databases">
        <title>Genomic Encyclopedia of Type Strains, Phase III (KMG-III): the genomes of soil and plant-associated and newly described type strains.</title>
        <authorList>
            <person name="Whitman W."/>
        </authorList>
    </citation>
    <scope>NUCLEOTIDE SEQUENCE [LARGE SCALE GENOMIC DNA]</scope>
    <source>
        <strain evidence="3 4">CECT 8577</strain>
    </source>
</reference>
<evidence type="ECO:0008006" key="5">
    <source>
        <dbReference type="Google" id="ProtNLM"/>
    </source>
</evidence>
<dbReference type="AlphaFoldDB" id="A0A839S4Q3"/>
<protein>
    <recommendedName>
        <fullName evidence="5">Core-binding (CB) domain-containing protein</fullName>
    </recommendedName>
</protein>
<organism evidence="3 4">
    <name type="scientific">Prauserella isguenensis</name>
    <dbReference type="NCBI Taxonomy" id="1470180"/>
    <lineage>
        <taxon>Bacteria</taxon>
        <taxon>Bacillati</taxon>
        <taxon>Actinomycetota</taxon>
        <taxon>Actinomycetes</taxon>
        <taxon>Pseudonocardiales</taxon>
        <taxon>Pseudonocardiaceae</taxon>
        <taxon>Prauserella</taxon>
    </lineage>
</organism>